<comment type="caution">
    <text evidence="2">The sequence shown here is derived from an EMBL/GenBank/DDBJ whole genome shotgun (WGS) entry which is preliminary data.</text>
</comment>
<dbReference type="AlphaFoldDB" id="A0A9Q1FVG6"/>
<name>A0A9Q1FVG6_SYNKA</name>
<accession>A0A9Q1FVG6</accession>
<protein>
    <submittedName>
        <fullName evidence="2">Uncharacterized protein</fullName>
    </submittedName>
</protein>
<sequence length="94" mass="9807">MSALIRECRQSSKGHQGLHTHSTSCPRRRSSGLGAPAAGYKYDVGVYVLPGALATPTALSRLGRVPPNPAPQGRVALRLHTGKGPPHSPCIAFG</sequence>
<dbReference type="Proteomes" id="UP001152622">
    <property type="component" value="Chromosome 3"/>
</dbReference>
<reference evidence="2" key="1">
    <citation type="journal article" date="2023" name="Science">
        <title>Genome structures resolve the early diversification of teleost fishes.</title>
        <authorList>
            <person name="Parey E."/>
            <person name="Louis A."/>
            <person name="Montfort J."/>
            <person name="Bouchez O."/>
            <person name="Roques C."/>
            <person name="Iampietro C."/>
            <person name="Lluch J."/>
            <person name="Castinel A."/>
            <person name="Donnadieu C."/>
            <person name="Desvignes T."/>
            <person name="Floi Bucao C."/>
            <person name="Jouanno E."/>
            <person name="Wen M."/>
            <person name="Mejri S."/>
            <person name="Dirks R."/>
            <person name="Jansen H."/>
            <person name="Henkel C."/>
            <person name="Chen W.J."/>
            <person name="Zahm M."/>
            <person name="Cabau C."/>
            <person name="Klopp C."/>
            <person name="Thompson A.W."/>
            <person name="Robinson-Rechavi M."/>
            <person name="Braasch I."/>
            <person name="Lecointre G."/>
            <person name="Bobe J."/>
            <person name="Postlethwait J.H."/>
            <person name="Berthelot C."/>
            <person name="Roest Crollius H."/>
            <person name="Guiguen Y."/>
        </authorList>
    </citation>
    <scope>NUCLEOTIDE SEQUENCE</scope>
    <source>
        <strain evidence="2">WJC10195</strain>
    </source>
</reference>
<keyword evidence="3" id="KW-1185">Reference proteome</keyword>
<evidence type="ECO:0000313" key="2">
    <source>
        <dbReference type="EMBL" id="KAJ8367975.1"/>
    </source>
</evidence>
<organism evidence="2 3">
    <name type="scientific">Synaphobranchus kaupii</name>
    <name type="common">Kaup's arrowtooth eel</name>
    <dbReference type="NCBI Taxonomy" id="118154"/>
    <lineage>
        <taxon>Eukaryota</taxon>
        <taxon>Metazoa</taxon>
        <taxon>Chordata</taxon>
        <taxon>Craniata</taxon>
        <taxon>Vertebrata</taxon>
        <taxon>Euteleostomi</taxon>
        <taxon>Actinopterygii</taxon>
        <taxon>Neopterygii</taxon>
        <taxon>Teleostei</taxon>
        <taxon>Anguilliformes</taxon>
        <taxon>Synaphobranchidae</taxon>
        <taxon>Synaphobranchus</taxon>
    </lineage>
</organism>
<proteinExistence type="predicted"/>
<gene>
    <name evidence="2" type="ORF">SKAU_G00080030</name>
</gene>
<dbReference type="EMBL" id="JAINUF010000003">
    <property type="protein sequence ID" value="KAJ8367975.1"/>
    <property type="molecule type" value="Genomic_DNA"/>
</dbReference>
<feature type="compositionally biased region" description="Polar residues" evidence="1">
    <location>
        <begin position="11"/>
        <end position="25"/>
    </location>
</feature>
<feature type="region of interest" description="Disordered" evidence="1">
    <location>
        <begin position="1"/>
        <end position="34"/>
    </location>
</feature>
<feature type="compositionally biased region" description="Basic and acidic residues" evidence="1">
    <location>
        <begin position="1"/>
        <end position="10"/>
    </location>
</feature>
<evidence type="ECO:0000313" key="3">
    <source>
        <dbReference type="Proteomes" id="UP001152622"/>
    </source>
</evidence>
<evidence type="ECO:0000256" key="1">
    <source>
        <dbReference type="SAM" id="MobiDB-lite"/>
    </source>
</evidence>